<organism evidence="1 2">
    <name type="scientific">Ditylenchus dipsaci</name>
    <dbReference type="NCBI Taxonomy" id="166011"/>
    <lineage>
        <taxon>Eukaryota</taxon>
        <taxon>Metazoa</taxon>
        <taxon>Ecdysozoa</taxon>
        <taxon>Nematoda</taxon>
        <taxon>Chromadorea</taxon>
        <taxon>Rhabditida</taxon>
        <taxon>Tylenchina</taxon>
        <taxon>Tylenchomorpha</taxon>
        <taxon>Sphaerularioidea</taxon>
        <taxon>Anguinidae</taxon>
        <taxon>Anguininae</taxon>
        <taxon>Ditylenchus</taxon>
    </lineage>
</organism>
<sequence length="80" mass="8822">MSPPIKNRKSFLLTSVVMFDQYFKGSIGVAHEALAAIPRVNILFNQDLAPEYVPSSSAFSLAVHLRFHSTEDLSLTSALQ</sequence>
<evidence type="ECO:0000313" key="2">
    <source>
        <dbReference type="WBParaSite" id="jg20412"/>
    </source>
</evidence>
<protein>
    <submittedName>
        <fullName evidence="2">Uncharacterized protein</fullName>
    </submittedName>
</protein>
<reference evidence="2" key="1">
    <citation type="submission" date="2022-11" db="UniProtKB">
        <authorList>
            <consortium name="WormBaseParasite"/>
        </authorList>
    </citation>
    <scope>IDENTIFICATION</scope>
</reference>
<dbReference type="Proteomes" id="UP000887574">
    <property type="component" value="Unplaced"/>
</dbReference>
<dbReference type="WBParaSite" id="jg20412">
    <property type="protein sequence ID" value="jg20412"/>
    <property type="gene ID" value="jg20412"/>
</dbReference>
<proteinExistence type="predicted"/>
<evidence type="ECO:0000313" key="1">
    <source>
        <dbReference type="Proteomes" id="UP000887574"/>
    </source>
</evidence>
<keyword evidence="1" id="KW-1185">Reference proteome</keyword>
<name>A0A915DK28_9BILA</name>
<dbReference type="AlphaFoldDB" id="A0A915DK28"/>
<accession>A0A915DK28</accession>